<organism evidence="2 3">
    <name type="scientific">Acanthaster planci</name>
    <name type="common">Crown-of-thorns starfish</name>
    <dbReference type="NCBI Taxonomy" id="133434"/>
    <lineage>
        <taxon>Eukaryota</taxon>
        <taxon>Metazoa</taxon>
        <taxon>Echinodermata</taxon>
        <taxon>Eleutherozoa</taxon>
        <taxon>Asterozoa</taxon>
        <taxon>Asteroidea</taxon>
        <taxon>Valvatacea</taxon>
        <taxon>Valvatida</taxon>
        <taxon>Acanthasteridae</taxon>
        <taxon>Acanthaster</taxon>
    </lineage>
</organism>
<proteinExistence type="predicted"/>
<dbReference type="Pfam" id="PF21787">
    <property type="entry name" value="TNP-like_RNaseH_N"/>
    <property type="match status" value="1"/>
</dbReference>
<name>A0A8B7ZXI8_ACAPL</name>
<accession>A0A8B7ZXI8</accession>
<dbReference type="InterPro" id="IPR048365">
    <property type="entry name" value="TNP-like_RNaseH_N"/>
</dbReference>
<gene>
    <name evidence="3" type="primary">LOC110989404</name>
</gene>
<dbReference type="OMA" id="MICNERE"/>
<sequence>MKCLMSLQHYNVCEGVDKFSALVESKHGIHGEIPVTVTGNDVVQFHPFKTVRHKHCALLIPTSTTRCQVCKRHRSDLASLDKRLSAKSSGSEVSTKSSTRNDLLSQKDLIKKVNLLSSEKNQLKRRISMMASKIEDMVMEEGTVLPPDQEDKLQISIKKNYNVLKTLLDENSPGFLLWEQQKKSASRGKGMRWHPAIICWCIALHHKSSSAYNLIRDSGFLQLPSTLHPYSHFGNPRTGVNADMLTRLIRDINIKSLPGYELNVSVAFDEMKVKTDLVYNTRSGRIVGFMDVGGIANAITSFERKCQGEVDPPLATHVLVLMVRGIFNSLHSPIAFYATCGVSSYQLLALMDEAIMCQMVRHPTESFIDCLARCK</sequence>
<protein>
    <submittedName>
        <fullName evidence="3">LOW QUALITY PROTEIN: uncharacterized protein LOC110989404</fullName>
    </submittedName>
</protein>
<keyword evidence="2" id="KW-1185">Reference proteome</keyword>
<evidence type="ECO:0000259" key="1">
    <source>
        <dbReference type="Pfam" id="PF21787"/>
    </source>
</evidence>
<dbReference type="AlphaFoldDB" id="A0A8B7ZXI8"/>
<feature type="domain" description="Transposable element P transposase-like RNase H" evidence="1">
    <location>
        <begin position="238"/>
        <end position="355"/>
    </location>
</feature>
<dbReference type="OrthoDB" id="2441813at2759"/>
<dbReference type="GeneID" id="110989404"/>
<dbReference type="KEGG" id="aplc:110989404"/>
<dbReference type="Proteomes" id="UP000694845">
    <property type="component" value="Unplaced"/>
</dbReference>
<evidence type="ECO:0000313" key="3">
    <source>
        <dbReference type="RefSeq" id="XP_022109470.1"/>
    </source>
</evidence>
<evidence type="ECO:0000313" key="2">
    <source>
        <dbReference type="Proteomes" id="UP000694845"/>
    </source>
</evidence>
<dbReference type="RefSeq" id="XP_022109470.1">
    <property type="nucleotide sequence ID" value="XM_022253778.1"/>
</dbReference>
<reference evidence="3" key="1">
    <citation type="submission" date="2025-08" db="UniProtKB">
        <authorList>
            <consortium name="RefSeq"/>
        </authorList>
    </citation>
    <scope>IDENTIFICATION</scope>
</reference>